<dbReference type="PANTHER" id="PTHR33397">
    <property type="entry name" value="UPF0331 PROTEIN YUTE"/>
    <property type="match status" value="1"/>
</dbReference>
<sequence>MKNDVVLNKVAIIERCIKRITEEYEQNPDHLRNYTKQDSIVLNLQRACEASIDLAMHIVAEKKLGIPQTSRDAFSLIEEEGILPASLSHKMKAMVGFRNIAVHDYQELNLSILQQILDNHLQDFTDYTKAILSY</sequence>
<keyword evidence="2" id="KW-0540">Nuclease</keyword>
<evidence type="ECO:0000256" key="2">
    <source>
        <dbReference type="ARBA" id="ARBA00022722"/>
    </source>
</evidence>
<evidence type="ECO:0000256" key="3">
    <source>
        <dbReference type="ARBA" id="ARBA00022801"/>
    </source>
</evidence>
<keyword evidence="1" id="KW-1277">Toxin-antitoxin system</keyword>
<gene>
    <name evidence="5" type="ORF">M3202_00190</name>
</gene>
<keyword evidence="3" id="KW-0378">Hydrolase</keyword>
<evidence type="ECO:0000256" key="4">
    <source>
        <dbReference type="ARBA" id="ARBA00024207"/>
    </source>
</evidence>
<name>A0A9X2DL73_9BACI</name>
<dbReference type="RefSeq" id="WP_251221367.1">
    <property type="nucleotide sequence ID" value="NZ_JAMBOL010000001.1"/>
</dbReference>
<dbReference type="GO" id="GO:0016787">
    <property type="term" value="F:hydrolase activity"/>
    <property type="evidence" value="ECO:0007669"/>
    <property type="project" value="UniProtKB-KW"/>
</dbReference>
<dbReference type="NCBIfam" id="NF047751">
    <property type="entry name" value="HepT_toxin"/>
    <property type="match status" value="1"/>
</dbReference>
<dbReference type="GO" id="GO:0110001">
    <property type="term" value="C:toxin-antitoxin complex"/>
    <property type="evidence" value="ECO:0007669"/>
    <property type="project" value="InterPro"/>
</dbReference>
<dbReference type="InterPro" id="IPR052379">
    <property type="entry name" value="Type_VII_TA_RNase"/>
</dbReference>
<dbReference type="PANTHER" id="PTHR33397:SF3">
    <property type="entry name" value="MRNA NUCLEASE HEPT"/>
    <property type="match status" value="1"/>
</dbReference>
<dbReference type="EMBL" id="JAMBOL010000001">
    <property type="protein sequence ID" value="MCM3712486.1"/>
    <property type="molecule type" value="Genomic_DNA"/>
</dbReference>
<protein>
    <submittedName>
        <fullName evidence="5">DUF86 domain-containing protein</fullName>
    </submittedName>
</protein>
<evidence type="ECO:0000256" key="1">
    <source>
        <dbReference type="ARBA" id="ARBA00022649"/>
    </source>
</evidence>
<evidence type="ECO:0000313" key="5">
    <source>
        <dbReference type="EMBL" id="MCM3712486.1"/>
    </source>
</evidence>
<comment type="caution">
    <text evidence="5">The sequence shown here is derived from an EMBL/GenBank/DDBJ whole genome shotgun (WGS) entry which is preliminary data.</text>
</comment>
<proteinExistence type="inferred from homology"/>
<reference evidence="5" key="1">
    <citation type="submission" date="2022-05" db="EMBL/GenBank/DDBJ databases">
        <title>Comparative Genomics of Spacecraft Associated Microbes.</title>
        <authorList>
            <person name="Tran M.T."/>
            <person name="Wright A."/>
            <person name="Seuylemezian A."/>
            <person name="Eisen J."/>
            <person name="Coil D."/>
        </authorList>
    </citation>
    <scope>NUCLEOTIDE SEQUENCE</scope>
    <source>
        <strain evidence="5">214.1.1</strain>
    </source>
</reference>
<evidence type="ECO:0000313" key="6">
    <source>
        <dbReference type="Proteomes" id="UP001139179"/>
    </source>
</evidence>
<dbReference type="Proteomes" id="UP001139179">
    <property type="component" value="Unassembled WGS sequence"/>
</dbReference>
<keyword evidence="6" id="KW-1185">Reference proteome</keyword>
<comment type="similarity">
    <text evidence="4">Belongs to the HepT RNase toxin family.</text>
</comment>
<organism evidence="5 6">
    <name type="scientific">Halalkalibacter oceani</name>
    <dbReference type="NCBI Taxonomy" id="1653776"/>
    <lineage>
        <taxon>Bacteria</taxon>
        <taxon>Bacillati</taxon>
        <taxon>Bacillota</taxon>
        <taxon>Bacilli</taxon>
        <taxon>Bacillales</taxon>
        <taxon>Bacillaceae</taxon>
        <taxon>Halalkalibacter</taxon>
    </lineage>
</organism>
<dbReference type="InterPro" id="IPR037038">
    <property type="entry name" value="HepT-like_sf"/>
</dbReference>
<dbReference type="AlphaFoldDB" id="A0A9X2DL73"/>
<accession>A0A9X2DL73</accession>
<dbReference type="Gene3D" id="1.20.120.580">
    <property type="entry name" value="bsu32300-like"/>
    <property type="match status" value="1"/>
</dbReference>
<dbReference type="Pfam" id="PF01934">
    <property type="entry name" value="HepT-like"/>
    <property type="match status" value="1"/>
</dbReference>
<dbReference type="GO" id="GO:0004540">
    <property type="term" value="F:RNA nuclease activity"/>
    <property type="evidence" value="ECO:0007669"/>
    <property type="project" value="InterPro"/>
</dbReference>
<dbReference type="InterPro" id="IPR008201">
    <property type="entry name" value="HepT-like"/>
</dbReference>